<gene>
    <name evidence="1" type="ORF">GUJ93_ZPchr0008g12227</name>
</gene>
<evidence type="ECO:0000313" key="2">
    <source>
        <dbReference type="Proteomes" id="UP000729402"/>
    </source>
</evidence>
<comment type="caution">
    <text evidence="1">The sequence shown here is derived from an EMBL/GenBank/DDBJ whole genome shotgun (WGS) entry which is preliminary data.</text>
</comment>
<reference evidence="1" key="1">
    <citation type="journal article" date="2021" name="bioRxiv">
        <title>Whole Genome Assembly and Annotation of Northern Wild Rice, Zizania palustris L., Supports a Whole Genome Duplication in the Zizania Genus.</title>
        <authorList>
            <person name="Haas M."/>
            <person name="Kono T."/>
            <person name="Macchietto M."/>
            <person name="Millas R."/>
            <person name="McGilp L."/>
            <person name="Shao M."/>
            <person name="Duquette J."/>
            <person name="Hirsch C.N."/>
            <person name="Kimball J."/>
        </authorList>
    </citation>
    <scope>NUCLEOTIDE SEQUENCE</scope>
    <source>
        <tissue evidence="1">Fresh leaf tissue</tissue>
    </source>
</reference>
<reference evidence="1" key="2">
    <citation type="submission" date="2021-02" db="EMBL/GenBank/DDBJ databases">
        <authorList>
            <person name="Kimball J.A."/>
            <person name="Haas M.W."/>
            <person name="Macchietto M."/>
            <person name="Kono T."/>
            <person name="Duquette J."/>
            <person name="Shao M."/>
        </authorList>
    </citation>
    <scope>NUCLEOTIDE SEQUENCE</scope>
    <source>
        <tissue evidence="1">Fresh leaf tissue</tissue>
    </source>
</reference>
<keyword evidence="2" id="KW-1185">Reference proteome</keyword>
<proteinExistence type="predicted"/>
<evidence type="ECO:0000313" key="1">
    <source>
        <dbReference type="EMBL" id="KAG8046427.1"/>
    </source>
</evidence>
<dbReference type="AlphaFoldDB" id="A0A8J5UWH9"/>
<sequence length="67" mass="7433">MSIGYGGYIRFFFCSRTPLHIDHPAARRLPSTSTAPLPPVSFIRVSASAVAKSGDLHYPILQDERQM</sequence>
<accession>A0A8J5UWH9</accession>
<organism evidence="1 2">
    <name type="scientific">Zizania palustris</name>
    <name type="common">Northern wild rice</name>
    <dbReference type="NCBI Taxonomy" id="103762"/>
    <lineage>
        <taxon>Eukaryota</taxon>
        <taxon>Viridiplantae</taxon>
        <taxon>Streptophyta</taxon>
        <taxon>Embryophyta</taxon>
        <taxon>Tracheophyta</taxon>
        <taxon>Spermatophyta</taxon>
        <taxon>Magnoliopsida</taxon>
        <taxon>Liliopsida</taxon>
        <taxon>Poales</taxon>
        <taxon>Poaceae</taxon>
        <taxon>BOP clade</taxon>
        <taxon>Oryzoideae</taxon>
        <taxon>Oryzeae</taxon>
        <taxon>Zizaniinae</taxon>
        <taxon>Zizania</taxon>
    </lineage>
</organism>
<dbReference type="Proteomes" id="UP000729402">
    <property type="component" value="Unassembled WGS sequence"/>
</dbReference>
<dbReference type="EMBL" id="JAAALK010000290">
    <property type="protein sequence ID" value="KAG8046427.1"/>
    <property type="molecule type" value="Genomic_DNA"/>
</dbReference>
<name>A0A8J5UWH9_ZIZPA</name>
<protein>
    <submittedName>
        <fullName evidence="1">Uncharacterized protein</fullName>
    </submittedName>
</protein>